<keyword evidence="5" id="KW-0963">Cytoplasm</keyword>
<comment type="similarity">
    <text evidence="3">Belongs to the cAMP-dependent kinase regulatory chain family.</text>
</comment>
<comment type="function">
    <text evidence="12">Regulatory subunit of the cAMP-dependent protein kinases involved in cAMP signaling in cells. Type II regulatory chains mediate membrane association by binding to anchoring proteins, including the MAP2 kinase.</text>
</comment>
<feature type="domain" description="Cyclic nucleotide-binding" evidence="14">
    <location>
        <begin position="1"/>
        <end position="73"/>
    </location>
</feature>
<evidence type="ECO:0000256" key="13">
    <source>
        <dbReference type="ARBA" id="ARBA00041039"/>
    </source>
</evidence>
<comment type="caution">
    <text evidence="15">The sequence shown here is derived from an EMBL/GenBank/DDBJ whole genome shotgun (WGS) entry which is preliminary data.</text>
</comment>
<keyword evidence="6" id="KW-0597">Phosphoprotein</keyword>
<dbReference type="GO" id="GO:0005952">
    <property type="term" value="C:cAMP-dependent protein kinase complex"/>
    <property type="evidence" value="ECO:0007669"/>
    <property type="project" value="InterPro"/>
</dbReference>
<evidence type="ECO:0000256" key="6">
    <source>
        <dbReference type="ARBA" id="ARBA00022553"/>
    </source>
</evidence>
<dbReference type="GO" id="GO:0005829">
    <property type="term" value="C:cytosol"/>
    <property type="evidence" value="ECO:0007669"/>
    <property type="project" value="TreeGrafter"/>
</dbReference>
<evidence type="ECO:0000256" key="8">
    <source>
        <dbReference type="ARBA" id="ARBA00022737"/>
    </source>
</evidence>
<dbReference type="GO" id="GO:0030552">
    <property type="term" value="F:cAMP binding"/>
    <property type="evidence" value="ECO:0007669"/>
    <property type="project" value="UniProtKB-KW"/>
</dbReference>
<reference evidence="15 16" key="1">
    <citation type="submission" date="2016-06" db="EMBL/GenBank/DDBJ databases">
        <title>The Draft Genome Sequence and Annotation of the Desert Woodrat Neotoma lepida.</title>
        <authorList>
            <person name="Campbell M."/>
            <person name="Oakeson K.F."/>
            <person name="Yandell M."/>
            <person name="Halpert J.R."/>
            <person name="Dearing D."/>
        </authorList>
    </citation>
    <scope>NUCLEOTIDE SEQUENCE [LARGE SCALE GENOMIC DNA]</scope>
    <source>
        <strain evidence="15">417</strain>
        <tissue evidence="15">Liver</tissue>
    </source>
</reference>
<evidence type="ECO:0000313" key="16">
    <source>
        <dbReference type="Proteomes" id="UP000092124"/>
    </source>
</evidence>
<keyword evidence="8" id="KW-0677">Repeat</keyword>
<evidence type="ECO:0000313" key="15">
    <source>
        <dbReference type="EMBL" id="OBS79860.1"/>
    </source>
</evidence>
<dbReference type="GO" id="GO:0005886">
    <property type="term" value="C:plasma membrane"/>
    <property type="evidence" value="ECO:0007669"/>
    <property type="project" value="UniProtKB-SubCell"/>
</dbReference>
<keyword evidence="4" id="KW-1003">Cell membrane</keyword>
<name>A0A1A6HPE3_NEOLE</name>
<organism evidence="15 16">
    <name type="scientific">Neotoma lepida</name>
    <name type="common">Desert woodrat</name>
    <dbReference type="NCBI Taxonomy" id="56216"/>
    <lineage>
        <taxon>Eukaryota</taxon>
        <taxon>Metazoa</taxon>
        <taxon>Chordata</taxon>
        <taxon>Craniata</taxon>
        <taxon>Vertebrata</taxon>
        <taxon>Euteleostomi</taxon>
        <taxon>Mammalia</taxon>
        <taxon>Eutheria</taxon>
        <taxon>Euarchontoglires</taxon>
        <taxon>Glires</taxon>
        <taxon>Rodentia</taxon>
        <taxon>Myomorpha</taxon>
        <taxon>Muroidea</taxon>
        <taxon>Cricetidae</taxon>
        <taxon>Neotominae</taxon>
        <taxon>Neotoma</taxon>
    </lineage>
</organism>
<keyword evidence="16" id="KW-1185">Reference proteome</keyword>
<dbReference type="GO" id="GO:0034236">
    <property type="term" value="F:protein kinase A catalytic subunit binding"/>
    <property type="evidence" value="ECO:0007669"/>
    <property type="project" value="TreeGrafter"/>
</dbReference>
<dbReference type="STRING" id="56216.A0A1A6HPE3"/>
<dbReference type="InterPro" id="IPR050503">
    <property type="entry name" value="cAMP-dep_PK_reg_su-like"/>
</dbReference>
<dbReference type="InterPro" id="IPR014710">
    <property type="entry name" value="RmlC-like_jellyroll"/>
</dbReference>
<dbReference type="Gene3D" id="2.60.120.10">
    <property type="entry name" value="Jelly Rolls"/>
    <property type="match status" value="1"/>
</dbReference>
<keyword evidence="9" id="KW-0547">Nucleotide-binding</keyword>
<dbReference type="Pfam" id="PF00027">
    <property type="entry name" value="cNMP_binding"/>
    <property type="match status" value="1"/>
</dbReference>
<evidence type="ECO:0000256" key="10">
    <source>
        <dbReference type="ARBA" id="ARBA00023136"/>
    </source>
</evidence>
<evidence type="ECO:0000256" key="12">
    <source>
        <dbReference type="ARBA" id="ARBA00037198"/>
    </source>
</evidence>
<evidence type="ECO:0000256" key="3">
    <source>
        <dbReference type="ARBA" id="ARBA00005753"/>
    </source>
</evidence>
<keyword evidence="11" id="KW-0114">cAMP</keyword>
<sequence>MNKNGGNQEVEIAHCHKEQYCGELALVTNKPRAASAYAVGDIKRLVFDVQAFQRFLGPCMDIMKRNISHYEEQLVKVFGSNIDLLDPGQATYNGLKPTIRPFISVTALVASSGDEKQTKPNPLLLPSSSITLALVINPKGENSFLNFSLSM</sequence>
<dbReference type="CDD" id="cd00038">
    <property type="entry name" value="CAP_ED"/>
    <property type="match status" value="1"/>
</dbReference>
<dbReference type="InterPro" id="IPR000595">
    <property type="entry name" value="cNMP-bd_dom"/>
</dbReference>
<evidence type="ECO:0000256" key="5">
    <source>
        <dbReference type="ARBA" id="ARBA00022490"/>
    </source>
</evidence>
<dbReference type="Proteomes" id="UP000092124">
    <property type="component" value="Unassembled WGS sequence"/>
</dbReference>
<dbReference type="PRINTS" id="PR00103">
    <property type="entry name" value="CAMPKINASE"/>
</dbReference>
<dbReference type="PANTHER" id="PTHR11635">
    <property type="entry name" value="CAMP-DEPENDENT PROTEIN KINASE REGULATORY CHAIN"/>
    <property type="match status" value="1"/>
</dbReference>
<evidence type="ECO:0000259" key="14">
    <source>
        <dbReference type="PROSITE" id="PS50042"/>
    </source>
</evidence>
<protein>
    <recommendedName>
        <fullName evidence="13">cAMP-dependent protein kinase type II-alpha regulatory subunit</fullName>
    </recommendedName>
</protein>
<dbReference type="EMBL" id="LZPO01017773">
    <property type="protein sequence ID" value="OBS79860.1"/>
    <property type="molecule type" value="Genomic_DNA"/>
</dbReference>
<evidence type="ECO:0000256" key="7">
    <source>
        <dbReference type="ARBA" id="ARBA00022566"/>
    </source>
</evidence>
<gene>
    <name evidence="15" type="ORF">A6R68_21933</name>
</gene>
<dbReference type="GO" id="GO:0004862">
    <property type="term" value="F:cAMP-dependent protein kinase inhibitor activity"/>
    <property type="evidence" value="ECO:0007669"/>
    <property type="project" value="TreeGrafter"/>
</dbReference>
<evidence type="ECO:0000256" key="11">
    <source>
        <dbReference type="ARBA" id="ARBA00023149"/>
    </source>
</evidence>
<dbReference type="PANTHER" id="PTHR11635:SF153">
    <property type="entry name" value="CAMP-DEPENDENT PROTEIN KINASE TYPE II-ALPHA REGULATORY SUBUNIT"/>
    <property type="match status" value="1"/>
</dbReference>
<evidence type="ECO:0000256" key="2">
    <source>
        <dbReference type="ARBA" id="ARBA00004496"/>
    </source>
</evidence>
<dbReference type="InterPro" id="IPR018490">
    <property type="entry name" value="cNMP-bd_dom_sf"/>
</dbReference>
<keyword evidence="10" id="KW-0472">Membrane</keyword>
<evidence type="ECO:0000256" key="9">
    <source>
        <dbReference type="ARBA" id="ARBA00022741"/>
    </source>
</evidence>
<dbReference type="SUPFAM" id="SSF51206">
    <property type="entry name" value="cAMP-binding domain-like"/>
    <property type="match status" value="1"/>
</dbReference>
<evidence type="ECO:0000256" key="4">
    <source>
        <dbReference type="ARBA" id="ARBA00022475"/>
    </source>
</evidence>
<feature type="non-terminal residue" evidence="15">
    <location>
        <position position="151"/>
    </location>
</feature>
<dbReference type="PROSITE" id="PS50042">
    <property type="entry name" value="CNMP_BINDING_3"/>
    <property type="match status" value="1"/>
</dbReference>
<dbReference type="OrthoDB" id="417078at2759"/>
<dbReference type="AlphaFoldDB" id="A0A1A6HPE3"/>
<evidence type="ECO:0000256" key="1">
    <source>
        <dbReference type="ARBA" id="ARBA00004236"/>
    </source>
</evidence>
<keyword evidence="7" id="KW-0116">cAMP-binding</keyword>
<accession>A0A1A6HPE3</accession>
<proteinExistence type="inferred from homology"/>
<comment type="subcellular location">
    <subcellularLocation>
        <location evidence="1">Cell membrane</location>
    </subcellularLocation>
    <subcellularLocation>
        <location evidence="2">Cytoplasm</location>
    </subcellularLocation>
</comment>